<gene>
    <name evidence="9" type="ORF">CRM22_007461</name>
</gene>
<dbReference type="InterPro" id="IPR050846">
    <property type="entry name" value="TLCD"/>
</dbReference>
<dbReference type="EMBL" id="SJOL01007550">
    <property type="protein sequence ID" value="TGZ62397.1"/>
    <property type="molecule type" value="Genomic_DNA"/>
</dbReference>
<dbReference type="PANTHER" id="PTHR13439">
    <property type="entry name" value="CT120 PROTEIN"/>
    <property type="match status" value="1"/>
</dbReference>
<proteinExistence type="predicted"/>
<feature type="transmembrane region" description="Helical" evidence="7">
    <location>
        <begin position="90"/>
        <end position="108"/>
    </location>
</feature>
<evidence type="ECO:0000256" key="1">
    <source>
        <dbReference type="ARBA" id="ARBA00004141"/>
    </source>
</evidence>
<feature type="domain" description="TLC" evidence="8">
    <location>
        <begin position="49"/>
        <end position="246"/>
    </location>
</feature>
<dbReference type="GO" id="GO:0071709">
    <property type="term" value="P:membrane assembly"/>
    <property type="evidence" value="ECO:0007669"/>
    <property type="project" value="TreeGrafter"/>
</dbReference>
<accession>A0A4S2LP34</accession>
<name>A0A4S2LP34_OPIFE</name>
<comment type="subcellular location">
    <subcellularLocation>
        <location evidence="1">Membrane</location>
        <topology evidence="1">Multi-pass membrane protein</topology>
    </subcellularLocation>
</comment>
<evidence type="ECO:0000256" key="2">
    <source>
        <dbReference type="ARBA" id="ARBA00022692"/>
    </source>
</evidence>
<evidence type="ECO:0000313" key="10">
    <source>
        <dbReference type="Proteomes" id="UP000308267"/>
    </source>
</evidence>
<evidence type="ECO:0000256" key="3">
    <source>
        <dbReference type="ARBA" id="ARBA00022989"/>
    </source>
</evidence>
<dbReference type="GO" id="GO:0097035">
    <property type="term" value="P:regulation of membrane lipid distribution"/>
    <property type="evidence" value="ECO:0007669"/>
    <property type="project" value="TreeGrafter"/>
</dbReference>
<dbReference type="Pfam" id="PF03798">
    <property type="entry name" value="TRAM_LAG1_CLN8"/>
    <property type="match status" value="1"/>
</dbReference>
<evidence type="ECO:0000256" key="7">
    <source>
        <dbReference type="SAM" id="Phobius"/>
    </source>
</evidence>
<evidence type="ECO:0000313" key="9">
    <source>
        <dbReference type="EMBL" id="TGZ62397.1"/>
    </source>
</evidence>
<dbReference type="GO" id="GO:0007009">
    <property type="term" value="P:plasma membrane organization"/>
    <property type="evidence" value="ECO:0007669"/>
    <property type="project" value="TreeGrafter"/>
</dbReference>
<dbReference type="InterPro" id="IPR006634">
    <property type="entry name" value="TLC-dom"/>
</dbReference>
<keyword evidence="10" id="KW-1185">Reference proteome</keyword>
<feature type="region of interest" description="Disordered" evidence="6">
    <location>
        <begin position="249"/>
        <end position="268"/>
    </location>
</feature>
<evidence type="ECO:0000256" key="6">
    <source>
        <dbReference type="SAM" id="MobiDB-lite"/>
    </source>
</evidence>
<keyword evidence="3 7" id="KW-1133">Transmembrane helix</keyword>
<keyword evidence="4 5" id="KW-0472">Membrane</keyword>
<reference evidence="9 10" key="1">
    <citation type="journal article" date="2019" name="BMC Genomics">
        <title>New insights from Opisthorchis felineus genome: update on genomics of the epidemiologically important liver flukes.</title>
        <authorList>
            <person name="Ershov N.I."/>
            <person name="Mordvinov V.A."/>
            <person name="Prokhortchouk E.B."/>
            <person name="Pakharukova M.Y."/>
            <person name="Gunbin K.V."/>
            <person name="Ustyantsev K."/>
            <person name="Genaev M.A."/>
            <person name="Blinov A.G."/>
            <person name="Mazur A."/>
            <person name="Boulygina E."/>
            <person name="Tsygankova S."/>
            <person name="Khrameeva E."/>
            <person name="Chekanov N."/>
            <person name="Fan G."/>
            <person name="Xiao A."/>
            <person name="Zhang H."/>
            <person name="Xu X."/>
            <person name="Yang H."/>
            <person name="Solovyev V."/>
            <person name="Lee S.M."/>
            <person name="Liu X."/>
            <person name="Afonnikov D.A."/>
            <person name="Skryabin K.G."/>
        </authorList>
    </citation>
    <scope>NUCLEOTIDE SEQUENCE [LARGE SCALE GENOMIC DNA]</scope>
    <source>
        <strain evidence="9">AK-0245</strain>
        <tissue evidence="9">Whole organism</tissue>
    </source>
</reference>
<sequence length="294" mass="34014">MSDWHSLLPPANTRYGLLCMSLSIAFFKSLDQALQGYSPPPEVARKGPDSVWKWRNMMVSWVHALLVGTWDILCFYYYPSLMNDLVEHVVPFTYYMVAISTGYFLFDFWDMYKQRKVFKLLELSLHHFAVLSAFIYNLLTVKFIGYTVVALLAEVNSIFLHTRKLMQMHRVSFTNPMYRFNAVLNLITFAGCRGYCLFRITYGMYMEPHRMSPFYLVLLCFSMGIMNILNPILFWILFRNDFLRPPPPPLPSPPAERHADKTSSNGKPALVNSCPPLCFGPLSPKINDNELILS</sequence>
<dbReference type="AlphaFoldDB" id="A0A4S2LP34"/>
<evidence type="ECO:0000256" key="4">
    <source>
        <dbReference type="ARBA" id="ARBA00023136"/>
    </source>
</evidence>
<feature type="transmembrane region" description="Helical" evidence="7">
    <location>
        <begin position="58"/>
        <end position="78"/>
    </location>
</feature>
<dbReference type="OrthoDB" id="10266980at2759"/>
<comment type="caution">
    <text evidence="9">The sequence shown here is derived from an EMBL/GenBank/DDBJ whole genome shotgun (WGS) entry which is preliminary data.</text>
</comment>
<organism evidence="9 10">
    <name type="scientific">Opisthorchis felineus</name>
    <dbReference type="NCBI Taxonomy" id="147828"/>
    <lineage>
        <taxon>Eukaryota</taxon>
        <taxon>Metazoa</taxon>
        <taxon>Spiralia</taxon>
        <taxon>Lophotrochozoa</taxon>
        <taxon>Platyhelminthes</taxon>
        <taxon>Trematoda</taxon>
        <taxon>Digenea</taxon>
        <taxon>Opisthorchiida</taxon>
        <taxon>Opisthorchiata</taxon>
        <taxon>Opisthorchiidae</taxon>
        <taxon>Opisthorchis</taxon>
    </lineage>
</organism>
<dbReference type="SMART" id="SM00724">
    <property type="entry name" value="TLC"/>
    <property type="match status" value="1"/>
</dbReference>
<dbReference type="GO" id="GO:0005886">
    <property type="term" value="C:plasma membrane"/>
    <property type="evidence" value="ECO:0007669"/>
    <property type="project" value="TreeGrafter"/>
</dbReference>
<feature type="transmembrane region" description="Helical" evidence="7">
    <location>
        <begin position="182"/>
        <end position="202"/>
    </location>
</feature>
<dbReference type="PANTHER" id="PTHR13439:SF4">
    <property type="entry name" value="TLC DOMAIN-CONTAINING PROTEIN"/>
    <property type="match status" value="1"/>
</dbReference>
<keyword evidence="2 5" id="KW-0812">Transmembrane</keyword>
<dbReference type="Proteomes" id="UP000308267">
    <property type="component" value="Unassembled WGS sequence"/>
</dbReference>
<evidence type="ECO:0000259" key="8">
    <source>
        <dbReference type="PROSITE" id="PS50922"/>
    </source>
</evidence>
<protein>
    <recommendedName>
        <fullName evidence="8">TLC domain-containing protein</fullName>
    </recommendedName>
</protein>
<feature type="transmembrane region" description="Helical" evidence="7">
    <location>
        <begin position="214"/>
        <end position="238"/>
    </location>
</feature>
<dbReference type="PROSITE" id="PS50922">
    <property type="entry name" value="TLC"/>
    <property type="match status" value="1"/>
</dbReference>
<dbReference type="GO" id="GO:0055091">
    <property type="term" value="P:phospholipid homeostasis"/>
    <property type="evidence" value="ECO:0007669"/>
    <property type="project" value="TreeGrafter"/>
</dbReference>
<evidence type="ECO:0000256" key="5">
    <source>
        <dbReference type="PROSITE-ProRule" id="PRU00205"/>
    </source>
</evidence>
<feature type="transmembrane region" description="Helical" evidence="7">
    <location>
        <begin position="143"/>
        <end position="161"/>
    </location>
</feature>